<dbReference type="AlphaFoldDB" id="A0A1S3DSK6"/>
<dbReference type="GO" id="GO:0005576">
    <property type="term" value="C:extracellular region"/>
    <property type="evidence" value="ECO:0007669"/>
    <property type="project" value="TreeGrafter"/>
</dbReference>
<evidence type="ECO:0000259" key="5">
    <source>
        <dbReference type="PROSITE" id="PS51465"/>
    </source>
</evidence>
<evidence type="ECO:0000256" key="4">
    <source>
        <dbReference type="SAM" id="MobiDB-lite"/>
    </source>
</evidence>
<dbReference type="Proteomes" id="UP000079169">
    <property type="component" value="Unplaced"/>
</dbReference>
<dbReference type="RefSeq" id="XP_008486410.2">
    <property type="nucleotide sequence ID" value="XM_008488188.2"/>
</dbReference>
<protein>
    <submittedName>
        <fullName evidence="7">Serine protease inhibitor dipetalogastin-like</fullName>
    </submittedName>
</protein>
<dbReference type="GO" id="GO:0030154">
    <property type="term" value="P:cell differentiation"/>
    <property type="evidence" value="ECO:0007669"/>
    <property type="project" value="TreeGrafter"/>
</dbReference>
<feature type="non-terminal residue" evidence="7">
    <location>
        <position position="101"/>
    </location>
</feature>
<organism evidence="6 7">
    <name type="scientific">Diaphorina citri</name>
    <name type="common">Asian citrus psyllid</name>
    <dbReference type="NCBI Taxonomy" id="121845"/>
    <lineage>
        <taxon>Eukaryota</taxon>
        <taxon>Metazoa</taxon>
        <taxon>Ecdysozoa</taxon>
        <taxon>Arthropoda</taxon>
        <taxon>Hexapoda</taxon>
        <taxon>Insecta</taxon>
        <taxon>Pterygota</taxon>
        <taxon>Neoptera</taxon>
        <taxon>Paraneoptera</taxon>
        <taxon>Hemiptera</taxon>
        <taxon>Sternorrhyncha</taxon>
        <taxon>Psylloidea</taxon>
        <taxon>Psyllidae</taxon>
        <taxon>Diaphorininae</taxon>
        <taxon>Diaphorina</taxon>
    </lineage>
</organism>
<dbReference type="InterPro" id="IPR036058">
    <property type="entry name" value="Kazal_dom_sf"/>
</dbReference>
<sequence>MLFFNFRGLSKRKIFKVDTAKCWSRIDKCTKEQCEDMEDPVCGTDAKTYKNPCELQQASCLKGIQLAHVGRCMPLLVPQDCPESCENEPERPTCGSDGNVY</sequence>
<evidence type="ECO:0000256" key="1">
    <source>
        <dbReference type="ARBA" id="ARBA00022690"/>
    </source>
</evidence>
<dbReference type="PaxDb" id="121845-A0A1S3DSK6"/>
<gene>
    <name evidence="7" type="primary">LOC103523120</name>
</gene>
<dbReference type="KEGG" id="dci:103523120"/>
<dbReference type="SMART" id="SM00280">
    <property type="entry name" value="KAZAL"/>
    <property type="match status" value="1"/>
</dbReference>
<dbReference type="Gene3D" id="3.30.60.30">
    <property type="match status" value="1"/>
</dbReference>
<evidence type="ECO:0000256" key="2">
    <source>
        <dbReference type="ARBA" id="ARBA00022900"/>
    </source>
</evidence>
<evidence type="ECO:0000256" key="3">
    <source>
        <dbReference type="ARBA" id="ARBA00023157"/>
    </source>
</evidence>
<name>A0A1S3DSK6_DIACI</name>
<keyword evidence="2 7" id="KW-0722">Serine protease inhibitor</keyword>
<dbReference type="SUPFAM" id="SSF100895">
    <property type="entry name" value="Kazal-type serine protease inhibitors"/>
    <property type="match status" value="1"/>
</dbReference>
<reference evidence="7" key="1">
    <citation type="submission" date="2025-08" db="UniProtKB">
        <authorList>
            <consortium name="RefSeq"/>
        </authorList>
    </citation>
    <scope>IDENTIFICATION</scope>
</reference>
<keyword evidence="1 7" id="KW-0646">Protease inhibitor</keyword>
<proteinExistence type="predicted"/>
<dbReference type="PANTHER" id="PTHR10913:SF45">
    <property type="entry name" value="FOLLISTATIN, ISOFORM A-RELATED"/>
    <property type="match status" value="1"/>
</dbReference>
<keyword evidence="6" id="KW-1185">Reference proteome</keyword>
<dbReference type="PROSITE" id="PS51465">
    <property type="entry name" value="KAZAL_2"/>
    <property type="match status" value="1"/>
</dbReference>
<dbReference type="PANTHER" id="PTHR10913">
    <property type="entry name" value="FOLLISTATIN-RELATED"/>
    <property type="match status" value="1"/>
</dbReference>
<feature type="region of interest" description="Disordered" evidence="4">
    <location>
        <begin position="82"/>
        <end position="101"/>
    </location>
</feature>
<dbReference type="CDD" id="cd00104">
    <property type="entry name" value="KAZAL_FS"/>
    <property type="match status" value="1"/>
</dbReference>
<feature type="domain" description="Kazal-like" evidence="5">
    <location>
        <begin position="23"/>
        <end position="74"/>
    </location>
</feature>
<dbReference type="InterPro" id="IPR002350">
    <property type="entry name" value="Kazal_dom"/>
</dbReference>
<dbReference type="GeneID" id="103523120"/>
<evidence type="ECO:0000313" key="7">
    <source>
        <dbReference type="RefSeq" id="XP_008486410.2"/>
    </source>
</evidence>
<dbReference type="GO" id="GO:0004867">
    <property type="term" value="F:serine-type endopeptidase inhibitor activity"/>
    <property type="evidence" value="ECO:0007669"/>
    <property type="project" value="UniProtKB-KW"/>
</dbReference>
<keyword evidence="3" id="KW-1015">Disulfide bond</keyword>
<dbReference type="Pfam" id="PF07648">
    <property type="entry name" value="Kazal_2"/>
    <property type="match status" value="2"/>
</dbReference>
<dbReference type="InterPro" id="IPR050653">
    <property type="entry name" value="Prot_Inhib_GrowthFact_Antg"/>
</dbReference>
<evidence type="ECO:0000313" key="6">
    <source>
        <dbReference type="Proteomes" id="UP000079169"/>
    </source>
</evidence>
<accession>A0A1S3DSK6</accession>
<dbReference type="STRING" id="121845.A0A1S3DSK6"/>